<feature type="region of interest" description="Disordered" evidence="22">
    <location>
        <begin position="191"/>
        <end position="222"/>
    </location>
</feature>
<dbReference type="Pfam" id="PF03662">
    <property type="entry name" value="Glyco_hydro_79n"/>
    <property type="match status" value="1"/>
</dbReference>
<evidence type="ECO:0000256" key="18">
    <source>
        <dbReference type="ARBA" id="ARBA00053573"/>
    </source>
</evidence>
<evidence type="ECO:0000313" key="25">
    <source>
        <dbReference type="EMBL" id="KAK6322053.1"/>
    </source>
</evidence>
<keyword evidence="5" id="KW-0158">Chromosome</keyword>
<evidence type="ECO:0000256" key="8">
    <source>
        <dbReference type="ARBA" id="ARBA00022801"/>
    </source>
</evidence>
<dbReference type="Pfam" id="PF20470">
    <property type="entry name" value="HTH_61"/>
    <property type="match status" value="1"/>
</dbReference>
<evidence type="ECO:0000256" key="11">
    <source>
        <dbReference type="ARBA" id="ARBA00023125"/>
    </source>
</evidence>
<dbReference type="FunFam" id="1.10.150.20:FF:000058">
    <property type="entry name" value="Helicase, POLQ like"/>
    <property type="match status" value="1"/>
</dbReference>
<dbReference type="InterPro" id="IPR027417">
    <property type="entry name" value="P-loop_NTPase"/>
</dbReference>
<evidence type="ECO:0000256" key="7">
    <source>
        <dbReference type="ARBA" id="ARBA00022763"/>
    </source>
</evidence>
<evidence type="ECO:0000256" key="5">
    <source>
        <dbReference type="ARBA" id="ARBA00022454"/>
    </source>
</evidence>
<dbReference type="Gene3D" id="1.10.3380.20">
    <property type="match status" value="1"/>
</dbReference>
<dbReference type="InterPro" id="IPR011545">
    <property type="entry name" value="DEAD/DEAH_box_helicase_dom"/>
</dbReference>
<evidence type="ECO:0000256" key="6">
    <source>
        <dbReference type="ARBA" id="ARBA00022741"/>
    </source>
</evidence>
<sequence length="1555" mass="174037">MAGMLRLGVRQSGLTMSAEIKVKRVSSRKRSRDGLRSHLTPVRKIPSSSGQQCPDSSTAEMEHPRAMDQSMHAKFSEYCSDTEDLFGDYDSIVGDSSFLAKLDREEQNMRRHDIDHATSNRCPVVLQHENPDFTSLKSSTDKCLKKSRDYSMTDSNLEGFSDYFFRDMPSSQLAFQQDALQTAEWICCPDGDKTSKPMRRPESVSTEDGNERHNAGVVPKARKSMSDHLKRAMLVNAAAPSSVSRTAVQKEAVVTEISVAMQAMESVSMETMDLEPFFGLPTKVKALICNLKGIKDLYEWQKNCLNLDSVQQRKNLIYSLPTSGGKTLVAEILILKELLCRERDALFILPYISLVQEKVRGLASFGLELDFMVEEYAGNKGRFPPVKRRGKRSLYIATIEKAHSLVNSLIEANRLDNVGLVVVDELHMLGDGSRGAIIEMTLAKVLYISKSTQIIGMSATLGNVQDLQRFLSADNYTNDFRPVELKEYVKLKDSIYEVDPKEEECFRFSRLLNFKYSSAMQKIDQDHIVALVTEVIPSQSCLVFCPTKKNCENVAGMICKYLKQDFIQHKQAEKAVLLGDLRSSGNGSLCPVLKKMVPYGLAYHHSGLTSEERKLVEEAYSAGVLCLLTCTSTLAAGINLPARRVILRSPYMAVDFLKRSQYKQMVGRAGRAGIDTHGESILILQDKDKVMVKKLVSAPIEICKSNLMHDNGKGILSLILSIIGLNITNSLEQVRDFMDGTLLSVQEKQVCLERSLWEVTQECVELLKVKGLITVSTEPHDGTLHVTKLGRATYKGSVDLTYCDVLYRDLSKGLESLMLDSFLHLVYLVTPYDMVSQCKPDWMIYFRQFTMLSAAEQKMCAAVGVSESFVARKAAGQNVKKNVDPVVVSRLYLALVLLSALKETDLWSVADRFLLSRGFIQTLLSSSSAFCSCVLHFTEELEEFWPFNALLTELTRRLTYCVKAELIPLMEVAGVMEGRAKQLYNAGYKTLAHLANADPNVLVKTVENLFKKQANQIVASAKMLLNEKADALQEEVDDLLMMPLDPPSFEGIESINRFGYNCLIVNTHCDASLVAEEKFMYLLTSPKLRTLAKALTPAFLRFGGTRQDFMTFNPAFLHSNEYHKNSVFDADDLCERLELPPLLEERLKQEWALQEVLLQKEDLQRKYRSVKFTEYAVDLLYSFTNCSGLDLIFGLNELLRTTVNSWDSSNARTLIQYCESKQYSMSWELGNEPNSYEKKAGIRVDGYQLGQDFVQLRKILRESKLYHDTGVYGPDISQPRDHSRDLLEGFLESGAEAIDACTWHHYYVNGRQTSLEDFLDPEVLNTLALKTREVMETVDLASPGKKVWLGETSSAYGGGAKGLSDTFVAGFMWLDKLGLGAKLGLDVVISQVLIGSGTYHLVDDNLDPLPDYWLSVLYKRLVGPEVLSIEAFSILGKMKRVRVYLHCTNKKSTSYKSGAVTLFALNLSKSPVKIAVPAMVSNSTVEAFVLQSEQPGKEGLYSKSVKLNGEVLKMVDDRTLPSLQGTPLAAGEHLRLPGYSFAFYVLSKAQALACR</sequence>
<evidence type="ECO:0000256" key="1">
    <source>
        <dbReference type="ARBA" id="ARBA00004123"/>
    </source>
</evidence>
<dbReference type="Pfam" id="PF00270">
    <property type="entry name" value="DEAD"/>
    <property type="match status" value="1"/>
</dbReference>
<dbReference type="Proteomes" id="UP001356427">
    <property type="component" value="Unassembled WGS sequence"/>
</dbReference>
<feature type="compositionally biased region" description="Polar residues" evidence="22">
    <location>
        <begin position="46"/>
        <end position="59"/>
    </location>
</feature>
<dbReference type="PROSITE" id="PS51192">
    <property type="entry name" value="HELICASE_ATP_BIND_1"/>
    <property type="match status" value="1"/>
</dbReference>
<dbReference type="InterPro" id="IPR001650">
    <property type="entry name" value="Helicase_C-like"/>
</dbReference>
<dbReference type="FunFam" id="3.40.50.300:FF:000813">
    <property type="entry name" value="helicase POLQ-like isoform X1"/>
    <property type="match status" value="1"/>
</dbReference>
<dbReference type="GO" id="GO:0006281">
    <property type="term" value="P:DNA repair"/>
    <property type="evidence" value="ECO:0007669"/>
    <property type="project" value="UniProtKB-KW"/>
</dbReference>
<dbReference type="GO" id="GO:0005634">
    <property type="term" value="C:nucleus"/>
    <property type="evidence" value="ECO:0007669"/>
    <property type="project" value="UniProtKB-SubCell"/>
</dbReference>
<dbReference type="Pfam" id="PF21099">
    <property type="entry name" value="POLQ_helical"/>
    <property type="match status" value="1"/>
</dbReference>
<comment type="function">
    <text evidence="18">Single-stranded 3'-5' DNA helicase that plays a key role in homology-driven double-strand break (DSB) repair. Involved in different DSB repair mechanisms that are guided by annealing of extensive stretches of complementary bases at break ends, such as microhomology-mediated end-joining (MMEJ), single-strand annealing (SSA) or synthesis-dependent strand annealing (SDSA). Possesses both DNA unwinding and annealing activities. Forms a complex with RAD51, stimulating HELQ DNA helicase activity and ability to unwing DNA. Efficiently unwinds substrates containing 3' overhangs or a D-loop. In contrast, interaction with the replication protein A (RPA/RP-A) complex inhibits DNA unwinding by HELQ but strongly stimulates DNA strand annealing. Triggers displacement of RPA from single-stranded DNA to facilitate annealing of complementary sequences.</text>
</comment>
<evidence type="ECO:0000256" key="14">
    <source>
        <dbReference type="ARBA" id="ARBA00023242"/>
    </source>
</evidence>
<feature type="region of interest" description="Disordered" evidence="22">
    <location>
        <begin position="22"/>
        <end position="66"/>
    </location>
</feature>
<feature type="compositionally biased region" description="Basic and acidic residues" evidence="22">
    <location>
        <begin position="191"/>
        <end position="202"/>
    </location>
</feature>
<dbReference type="CDD" id="cd18026">
    <property type="entry name" value="DEXHc_POLQ-like"/>
    <property type="match status" value="1"/>
</dbReference>
<dbReference type="InterPro" id="IPR036390">
    <property type="entry name" value="WH_DNA-bd_sf"/>
</dbReference>
<evidence type="ECO:0000256" key="15">
    <source>
        <dbReference type="ARBA" id="ARBA00034617"/>
    </source>
</evidence>
<comment type="subcellular location">
    <subcellularLocation>
        <location evidence="2">Chromosome</location>
    </subcellularLocation>
    <subcellularLocation>
        <location evidence="1">Nucleus</location>
    </subcellularLocation>
</comment>
<dbReference type="GO" id="GO:0043138">
    <property type="term" value="F:3'-5' DNA helicase activity"/>
    <property type="evidence" value="ECO:0007669"/>
    <property type="project" value="UniProtKB-EC"/>
</dbReference>
<dbReference type="SUPFAM" id="SSF46785">
    <property type="entry name" value="Winged helix' DNA-binding domain"/>
    <property type="match status" value="1"/>
</dbReference>
<comment type="similarity">
    <text evidence="3">Belongs to the glycosyl hydrolase 79 family.</text>
</comment>
<keyword evidence="26" id="KW-1185">Reference proteome</keyword>
<feature type="domain" description="Helicase C-terminal" evidence="24">
    <location>
        <begin position="527"/>
        <end position="719"/>
    </location>
</feature>
<keyword evidence="12" id="KW-0234">DNA repair</keyword>
<gene>
    <name evidence="25" type="ORF">J4Q44_G00068450</name>
</gene>
<keyword evidence="11" id="KW-0238">DNA-binding</keyword>
<dbReference type="InterPro" id="IPR017853">
    <property type="entry name" value="GH"/>
</dbReference>
<proteinExistence type="inferred from homology"/>
<evidence type="ECO:0000259" key="24">
    <source>
        <dbReference type="PROSITE" id="PS51194"/>
    </source>
</evidence>
<evidence type="ECO:0000256" key="19">
    <source>
        <dbReference type="ARBA" id="ARBA00069099"/>
    </source>
</evidence>
<dbReference type="SMART" id="SM00487">
    <property type="entry name" value="DEXDc"/>
    <property type="match status" value="1"/>
</dbReference>
<feature type="domain" description="Helicase ATP-binding" evidence="23">
    <location>
        <begin position="307"/>
        <end position="479"/>
    </location>
</feature>
<comment type="similarity">
    <text evidence="4">Belongs to the helicase family. SKI2 subfamily.</text>
</comment>
<comment type="catalytic activity">
    <reaction evidence="17">
        <text>ATP + H2O = ADP + phosphate + H(+)</text>
        <dbReference type="Rhea" id="RHEA:13065"/>
        <dbReference type="ChEBI" id="CHEBI:15377"/>
        <dbReference type="ChEBI" id="CHEBI:15378"/>
        <dbReference type="ChEBI" id="CHEBI:30616"/>
        <dbReference type="ChEBI" id="CHEBI:43474"/>
        <dbReference type="ChEBI" id="CHEBI:456216"/>
        <dbReference type="EC" id="5.6.2.4"/>
    </reaction>
</comment>
<dbReference type="CDD" id="cd18795">
    <property type="entry name" value="SF2_C_Ski2"/>
    <property type="match status" value="1"/>
</dbReference>
<reference evidence="25 26" key="1">
    <citation type="submission" date="2021-04" db="EMBL/GenBank/DDBJ databases">
        <authorList>
            <person name="De Guttry C."/>
            <person name="Zahm M."/>
            <person name="Klopp C."/>
            <person name="Cabau C."/>
            <person name="Louis A."/>
            <person name="Berthelot C."/>
            <person name="Parey E."/>
            <person name="Roest Crollius H."/>
            <person name="Montfort J."/>
            <person name="Robinson-Rechavi M."/>
            <person name="Bucao C."/>
            <person name="Bouchez O."/>
            <person name="Gislard M."/>
            <person name="Lluch J."/>
            <person name="Milhes M."/>
            <person name="Lampietro C."/>
            <person name="Lopez Roques C."/>
            <person name="Donnadieu C."/>
            <person name="Braasch I."/>
            <person name="Desvignes T."/>
            <person name="Postlethwait J."/>
            <person name="Bobe J."/>
            <person name="Wedekind C."/>
            <person name="Guiguen Y."/>
        </authorList>
    </citation>
    <scope>NUCLEOTIDE SEQUENCE [LARGE SCALE GENOMIC DNA]</scope>
    <source>
        <strain evidence="25">Cs_M1</strain>
        <tissue evidence="25">Blood</tissue>
    </source>
</reference>
<dbReference type="GO" id="GO:0005524">
    <property type="term" value="F:ATP binding"/>
    <property type="evidence" value="ECO:0007669"/>
    <property type="project" value="UniProtKB-KW"/>
</dbReference>
<dbReference type="GO" id="GO:0005694">
    <property type="term" value="C:chromosome"/>
    <property type="evidence" value="ECO:0007669"/>
    <property type="project" value="UniProtKB-SubCell"/>
</dbReference>
<dbReference type="InterPro" id="IPR046931">
    <property type="entry name" value="HTH_61"/>
</dbReference>
<evidence type="ECO:0000256" key="9">
    <source>
        <dbReference type="ARBA" id="ARBA00022806"/>
    </source>
</evidence>
<dbReference type="SUPFAM" id="SSF52540">
    <property type="entry name" value="P-loop containing nucleoside triphosphate hydrolases"/>
    <property type="match status" value="1"/>
</dbReference>
<dbReference type="InterPro" id="IPR005199">
    <property type="entry name" value="Glyco_hydro_79"/>
</dbReference>
<dbReference type="Gene3D" id="3.20.20.80">
    <property type="entry name" value="Glycosidases"/>
    <property type="match status" value="1"/>
</dbReference>
<dbReference type="PANTHER" id="PTHR47961">
    <property type="entry name" value="DNA POLYMERASE THETA, PUTATIVE (AFU_ORTHOLOGUE AFUA_1G05260)-RELATED"/>
    <property type="match status" value="1"/>
</dbReference>
<evidence type="ECO:0000259" key="23">
    <source>
        <dbReference type="PROSITE" id="PS51192"/>
    </source>
</evidence>
<dbReference type="GO" id="GO:0016020">
    <property type="term" value="C:membrane"/>
    <property type="evidence" value="ECO:0007669"/>
    <property type="project" value="InterPro"/>
</dbReference>
<evidence type="ECO:0000256" key="13">
    <source>
        <dbReference type="ARBA" id="ARBA00023235"/>
    </source>
</evidence>
<keyword evidence="6" id="KW-0547">Nucleotide-binding</keyword>
<evidence type="ECO:0000256" key="10">
    <source>
        <dbReference type="ARBA" id="ARBA00022840"/>
    </source>
</evidence>
<dbReference type="GO" id="GO:0003677">
    <property type="term" value="F:DNA binding"/>
    <property type="evidence" value="ECO:0007669"/>
    <property type="project" value="UniProtKB-KW"/>
</dbReference>
<dbReference type="InterPro" id="IPR048960">
    <property type="entry name" value="POLQ-like_helical"/>
</dbReference>
<dbReference type="EMBL" id="JAGTTL010000005">
    <property type="protein sequence ID" value="KAK6322053.1"/>
    <property type="molecule type" value="Genomic_DNA"/>
</dbReference>
<protein>
    <recommendedName>
        <fullName evidence="19">Helicase POLQ-like</fullName>
        <ecNumber evidence="16">5.6.2.4</ecNumber>
    </recommendedName>
    <alternativeName>
        <fullName evidence="21">Mus308-like helicase</fullName>
    </alternativeName>
    <alternativeName>
        <fullName evidence="20">POLQ-like helicase</fullName>
    </alternativeName>
</protein>
<keyword evidence="7" id="KW-0227">DNA damage</keyword>
<keyword evidence="13" id="KW-0413">Isomerase</keyword>
<name>A0AAN8R3J1_9TELE</name>
<evidence type="ECO:0000256" key="3">
    <source>
        <dbReference type="ARBA" id="ARBA00009800"/>
    </source>
</evidence>
<dbReference type="InterPro" id="IPR014001">
    <property type="entry name" value="Helicase_ATP-bd"/>
</dbReference>
<comment type="catalytic activity">
    <reaction evidence="15">
        <text>Couples ATP hydrolysis with the unwinding of duplex DNA by translocating in the 3'-5' direction.</text>
        <dbReference type="EC" id="5.6.2.4"/>
    </reaction>
</comment>
<dbReference type="Gene3D" id="3.40.50.300">
    <property type="entry name" value="P-loop containing nucleotide triphosphate hydrolases"/>
    <property type="match status" value="2"/>
</dbReference>
<dbReference type="FunFam" id="3.40.50.300:FF:001293">
    <property type="entry name" value="helicase POLQ-like isoform X5"/>
    <property type="match status" value="1"/>
</dbReference>
<dbReference type="PANTHER" id="PTHR47961:SF12">
    <property type="entry name" value="HELICASE POLQ-LIKE"/>
    <property type="match status" value="1"/>
</dbReference>
<keyword evidence="14" id="KW-0539">Nucleus</keyword>
<dbReference type="GO" id="GO:0016798">
    <property type="term" value="F:hydrolase activity, acting on glycosyl bonds"/>
    <property type="evidence" value="ECO:0007669"/>
    <property type="project" value="InterPro"/>
</dbReference>
<dbReference type="InterPro" id="IPR050474">
    <property type="entry name" value="Hel308_SKI2-like"/>
</dbReference>
<evidence type="ECO:0000256" key="20">
    <source>
        <dbReference type="ARBA" id="ARBA00074990"/>
    </source>
</evidence>
<dbReference type="PROSITE" id="PS51194">
    <property type="entry name" value="HELICASE_CTER"/>
    <property type="match status" value="1"/>
</dbReference>
<dbReference type="SUPFAM" id="SSF158702">
    <property type="entry name" value="Sec63 N-terminal domain-like"/>
    <property type="match status" value="1"/>
</dbReference>
<keyword evidence="9" id="KW-0347">Helicase</keyword>
<keyword evidence="8" id="KW-0378">Hydrolase</keyword>
<organism evidence="25 26">
    <name type="scientific">Coregonus suidteri</name>
    <dbReference type="NCBI Taxonomy" id="861788"/>
    <lineage>
        <taxon>Eukaryota</taxon>
        <taxon>Metazoa</taxon>
        <taxon>Chordata</taxon>
        <taxon>Craniata</taxon>
        <taxon>Vertebrata</taxon>
        <taxon>Euteleostomi</taxon>
        <taxon>Actinopterygii</taxon>
        <taxon>Neopterygii</taxon>
        <taxon>Teleostei</taxon>
        <taxon>Protacanthopterygii</taxon>
        <taxon>Salmoniformes</taxon>
        <taxon>Salmonidae</taxon>
        <taxon>Coregoninae</taxon>
        <taxon>Coregonus</taxon>
    </lineage>
</organism>
<evidence type="ECO:0000256" key="2">
    <source>
        <dbReference type="ARBA" id="ARBA00004286"/>
    </source>
</evidence>
<accession>A0AAN8R3J1</accession>
<evidence type="ECO:0000256" key="21">
    <source>
        <dbReference type="ARBA" id="ARBA00076391"/>
    </source>
</evidence>
<evidence type="ECO:0000256" key="12">
    <source>
        <dbReference type="ARBA" id="ARBA00023204"/>
    </source>
</evidence>
<evidence type="ECO:0000256" key="22">
    <source>
        <dbReference type="SAM" id="MobiDB-lite"/>
    </source>
</evidence>
<keyword evidence="10" id="KW-0067">ATP-binding</keyword>
<comment type="caution">
    <text evidence="25">The sequence shown here is derived from an EMBL/GenBank/DDBJ whole genome shotgun (WGS) entry which is preliminary data.</text>
</comment>
<dbReference type="FunFam" id="1.10.3380.20:FF:000002">
    <property type="entry name" value="helicase POLQ-like isoform X1"/>
    <property type="match status" value="1"/>
</dbReference>
<dbReference type="Gene3D" id="1.10.150.20">
    <property type="entry name" value="5' to 3' exonuclease, C-terminal subdomain"/>
    <property type="match status" value="1"/>
</dbReference>
<dbReference type="Pfam" id="PF00271">
    <property type="entry name" value="Helicase_C"/>
    <property type="match status" value="1"/>
</dbReference>
<dbReference type="SUPFAM" id="SSF51445">
    <property type="entry name" value="(Trans)glycosidases"/>
    <property type="match status" value="1"/>
</dbReference>
<evidence type="ECO:0000313" key="26">
    <source>
        <dbReference type="Proteomes" id="UP001356427"/>
    </source>
</evidence>
<dbReference type="SMART" id="SM00490">
    <property type="entry name" value="HELICc"/>
    <property type="match status" value="1"/>
</dbReference>
<evidence type="ECO:0000256" key="17">
    <source>
        <dbReference type="ARBA" id="ARBA00048988"/>
    </source>
</evidence>
<evidence type="ECO:0000256" key="4">
    <source>
        <dbReference type="ARBA" id="ARBA00010140"/>
    </source>
</evidence>
<dbReference type="EC" id="5.6.2.4" evidence="16"/>
<evidence type="ECO:0000256" key="16">
    <source>
        <dbReference type="ARBA" id="ARBA00034808"/>
    </source>
</evidence>